<protein>
    <submittedName>
        <fullName evidence="2">Cyclic nucleotide-binding protein</fullName>
    </submittedName>
</protein>
<dbReference type="Gene3D" id="2.60.120.10">
    <property type="entry name" value="Jelly Rolls"/>
    <property type="match status" value="1"/>
</dbReference>
<evidence type="ECO:0000259" key="1">
    <source>
        <dbReference type="PROSITE" id="PS50042"/>
    </source>
</evidence>
<gene>
    <name evidence="2" type="ORF">OB69_11115</name>
</gene>
<dbReference type="CDD" id="cd00038">
    <property type="entry name" value="CAP_ED"/>
    <property type="match status" value="1"/>
</dbReference>
<dbReference type="Proteomes" id="UP000036908">
    <property type="component" value="Unassembled WGS sequence"/>
</dbReference>
<dbReference type="OrthoDB" id="667553at2"/>
<reference evidence="3" key="1">
    <citation type="submission" date="2014-11" db="EMBL/GenBank/DDBJ databases">
        <title>Genome sequencing of Roseivirga sp. D-25.</title>
        <authorList>
            <person name="Selvaratnam C."/>
            <person name="Thevarajoo S."/>
            <person name="Goh K.M."/>
            <person name="Eee R."/>
            <person name="Chan K.-G."/>
            <person name="Chong C.S."/>
        </authorList>
    </citation>
    <scope>NUCLEOTIDE SEQUENCE [LARGE SCALE GENOMIC DNA]</scope>
    <source>
        <strain evidence="3">D-25</strain>
    </source>
</reference>
<dbReference type="PATRIC" id="fig|1566026.4.peg.509"/>
<dbReference type="Pfam" id="PF00027">
    <property type="entry name" value="cNMP_binding"/>
    <property type="match status" value="1"/>
</dbReference>
<keyword evidence="3" id="KW-1185">Reference proteome</keyword>
<sequence length="195" mass="22699">MTINPATEKVIQSPWFSGVPSSETQRFLALTKLVQLKKGDRYIEAGETPKIFGFVTKGLFRFLYTDQEGKEYTKVFVPEHSFVSAYSAMVLNQASYFSIEALEDSEVLTISYVSWLRLKESHPCWNELLIKVLEKAFIMKEAREREFLFLDAESRYQIFLERFPNLEHRLKQHMIASYLGIAPESLSRVRKKEPS</sequence>
<dbReference type="PROSITE" id="PS50042">
    <property type="entry name" value="CNMP_BINDING_3"/>
    <property type="match status" value="1"/>
</dbReference>
<dbReference type="InterPro" id="IPR000595">
    <property type="entry name" value="cNMP-bd_dom"/>
</dbReference>
<evidence type="ECO:0000313" key="2">
    <source>
        <dbReference type="EMBL" id="KOF02834.1"/>
    </source>
</evidence>
<dbReference type="EMBL" id="JSVA01000010">
    <property type="protein sequence ID" value="KOF02834.1"/>
    <property type="molecule type" value="Genomic_DNA"/>
</dbReference>
<feature type="domain" description="Cyclic nucleotide-binding" evidence="1">
    <location>
        <begin position="15"/>
        <end position="118"/>
    </location>
</feature>
<dbReference type="InterPro" id="IPR014710">
    <property type="entry name" value="RmlC-like_jellyroll"/>
</dbReference>
<proteinExistence type="predicted"/>
<dbReference type="SUPFAM" id="SSF51206">
    <property type="entry name" value="cAMP-binding domain-like"/>
    <property type="match status" value="1"/>
</dbReference>
<dbReference type="AlphaFoldDB" id="A0A0L8AKB1"/>
<organism evidence="2 3">
    <name type="scientific">Roseivirga seohaensis subsp. aquiponti</name>
    <dbReference type="NCBI Taxonomy" id="1566026"/>
    <lineage>
        <taxon>Bacteria</taxon>
        <taxon>Pseudomonadati</taxon>
        <taxon>Bacteroidota</taxon>
        <taxon>Cytophagia</taxon>
        <taxon>Cytophagales</taxon>
        <taxon>Roseivirgaceae</taxon>
        <taxon>Roseivirga</taxon>
    </lineage>
</organism>
<dbReference type="RefSeq" id="WP_053223792.1">
    <property type="nucleotide sequence ID" value="NZ_JSVA01000010.1"/>
</dbReference>
<name>A0A0L8AKB1_9BACT</name>
<evidence type="ECO:0000313" key="3">
    <source>
        <dbReference type="Proteomes" id="UP000036908"/>
    </source>
</evidence>
<comment type="caution">
    <text evidence="2">The sequence shown here is derived from an EMBL/GenBank/DDBJ whole genome shotgun (WGS) entry which is preliminary data.</text>
</comment>
<accession>A0A0L8AKB1</accession>
<dbReference type="InterPro" id="IPR018490">
    <property type="entry name" value="cNMP-bd_dom_sf"/>
</dbReference>